<evidence type="ECO:0000313" key="10">
    <source>
        <dbReference type="EMBL" id="MBM7812815.1"/>
    </source>
</evidence>
<reference evidence="10 11" key="1">
    <citation type="submission" date="2021-01" db="EMBL/GenBank/DDBJ databases">
        <title>Sequencing the genomes of 1000 actinobacteria strains.</title>
        <authorList>
            <person name="Klenk H.-P."/>
        </authorList>
    </citation>
    <scope>NUCLEOTIDE SEQUENCE [LARGE SCALE GENOMIC DNA]</scope>
    <source>
        <strain evidence="10 11">DSM 44581</strain>
    </source>
</reference>
<dbReference type="Gene3D" id="3.30.200.20">
    <property type="entry name" value="Phosphorylase Kinase, domain 1"/>
    <property type="match status" value="1"/>
</dbReference>
<feature type="binding site" evidence="7">
    <location>
        <position position="35"/>
    </location>
    <ligand>
        <name>ATP</name>
        <dbReference type="ChEBI" id="CHEBI:30616"/>
    </ligand>
</feature>
<feature type="compositionally biased region" description="Low complexity" evidence="8">
    <location>
        <begin position="269"/>
        <end position="280"/>
    </location>
</feature>
<evidence type="ECO:0000256" key="5">
    <source>
        <dbReference type="ARBA" id="ARBA00022777"/>
    </source>
</evidence>
<dbReference type="Pfam" id="PF00069">
    <property type="entry name" value="Pkinase"/>
    <property type="match status" value="1"/>
</dbReference>
<dbReference type="InterPro" id="IPR011009">
    <property type="entry name" value="Kinase-like_dom_sf"/>
</dbReference>
<keyword evidence="2 10" id="KW-0723">Serine/threonine-protein kinase</keyword>
<feature type="region of interest" description="Disordered" evidence="8">
    <location>
        <begin position="269"/>
        <end position="331"/>
    </location>
</feature>
<dbReference type="EMBL" id="JAFBCL010000001">
    <property type="protein sequence ID" value="MBM7812815.1"/>
    <property type="molecule type" value="Genomic_DNA"/>
</dbReference>
<name>A0ABS2SAH0_9PSEU</name>
<accession>A0ABS2SAH0</accession>
<sequence length="508" mass="53269">MQLPGLADLTPLGQGGFATVYRARQVQLGRDVAVKVDNRVLQTERDRRRFLREAHAAARLSGHPHVVSVHDADFTPQGTPYLVMELCTGGSLADLVRRDGPLPAERVRQLGVQLADALAAAHAEGVLHRDIKPGNILLDRYGTVKLADFGLAALLDAEGGSTVTRDALSPSYAPPEAFAMARPTPAADVYALAATLYDLLAGRPPRPVPWPVESFDHLGEVLRSPVPPVAGTPLDLHEALVRALTPDIAYRTPSAARLRDELRGIAGGAPAPAPLAFFPDRSPDPNPGPSPNPGPGSDPRTGPLVHAHPYPPSGPEPARHPRPGPAPATKRKPWSLVAAAGLAVVVALGAWWWTTRGSATGNAAAPPTTPTTPTTGDTAPPRLEVCGTGYCVAEPTCYHGINSIGGQAATARRAGDCSIPHYWEAFAGGWLSGAIPLVDNDELVAAPEVRGVCTAEAMKANTRPTVDTSTWEITAVAFGEGGRNYFHCFAKDPESGETTTSAFGTAGP</sequence>
<dbReference type="PROSITE" id="PS00107">
    <property type="entry name" value="PROTEIN_KINASE_ATP"/>
    <property type="match status" value="1"/>
</dbReference>
<evidence type="ECO:0000256" key="2">
    <source>
        <dbReference type="ARBA" id="ARBA00022527"/>
    </source>
</evidence>
<comment type="caution">
    <text evidence="10">The sequence shown here is derived from an EMBL/GenBank/DDBJ whole genome shotgun (WGS) entry which is preliminary data.</text>
</comment>
<keyword evidence="6 7" id="KW-0067">ATP-binding</keyword>
<feature type="domain" description="Protein kinase" evidence="9">
    <location>
        <begin position="6"/>
        <end position="263"/>
    </location>
</feature>
<feature type="region of interest" description="Disordered" evidence="8">
    <location>
        <begin position="359"/>
        <end position="380"/>
    </location>
</feature>
<evidence type="ECO:0000256" key="6">
    <source>
        <dbReference type="ARBA" id="ARBA00022840"/>
    </source>
</evidence>
<evidence type="ECO:0000256" key="1">
    <source>
        <dbReference type="ARBA" id="ARBA00012513"/>
    </source>
</evidence>
<evidence type="ECO:0000259" key="9">
    <source>
        <dbReference type="PROSITE" id="PS50011"/>
    </source>
</evidence>
<dbReference type="GO" id="GO:0004674">
    <property type="term" value="F:protein serine/threonine kinase activity"/>
    <property type="evidence" value="ECO:0007669"/>
    <property type="project" value="UniProtKB-KW"/>
</dbReference>
<dbReference type="InterPro" id="IPR000719">
    <property type="entry name" value="Prot_kinase_dom"/>
</dbReference>
<organism evidence="10 11">
    <name type="scientific">Saccharothrix algeriensis</name>
    <dbReference type="NCBI Taxonomy" id="173560"/>
    <lineage>
        <taxon>Bacteria</taxon>
        <taxon>Bacillati</taxon>
        <taxon>Actinomycetota</taxon>
        <taxon>Actinomycetes</taxon>
        <taxon>Pseudonocardiales</taxon>
        <taxon>Pseudonocardiaceae</taxon>
        <taxon>Saccharothrix</taxon>
    </lineage>
</organism>
<dbReference type="Proteomes" id="UP001195724">
    <property type="component" value="Unassembled WGS sequence"/>
</dbReference>
<keyword evidence="4 7" id="KW-0547">Nucleotide-binding</keyword>
<gene>
    <name evidence="10" type="ORF">JOE68_003680</name>
</gene>
<evidence type="ECO:0000256" key="3">
    <source>
        <dbReference type="ARBA" id="ARBA00022679"/>
    </source>
</evidence>
<evidence type="ECO:0000256" key="4">
    <source>
        <dbReference type="ARBA" id="ARBA00022741"/>
    </source>
</evidence>
<keyword evidence="3" id="KW-0808">Transferase</keyword>
<evidence type="ECO:0000313" key="11">
    <source>
        <dbReference type="Proteomes" id="UP001195724"/>
    </source>
</evidence>
<keyword evidence="5 10" id="KW-0418">Kinase</keyword>
<dbReference type="PANTHER" id="PTHR43289">
    <property type="entry name" value="MITOGEN-ACTIVATED PROTEIN KINASE KINASE KINASE 20-RELATED"/>
    <property type="match status" value="1"/>
</dbReference>
<evidence type="ECO:0000256" key="8">
    <source>
        <dbReference type="SAM" id="MobiDB-lite"/>
    </source>
</evidence>
<protein>
    <recommendedName>
        <fullName evidence="1">non-specific serine/threonine protein kinase</fullName>
        <ecNumber evidence="1">2.7.11.1</ecNumber>
    </recommendedName>
</protein>
<proteinExistence type="predicted"/>
<dbReference type="InterPro" id="IPR017441">
    <property type="entry name" value="Protein_kinase_ATP_BS"/>
</dbReference>
<dbReference type="CDD" id="cd14014">
    <property type="entry name" value="STKc_PknB_like"/>
    <property type="match status" value="1"/>
</dbReference>
<dbReference type="SUPFAM" id="SSF56112">
    <property type="entry name" value="Protein kinase-like (PK-like)"/>
    <property type="match status" value="1"/>
</dbReference>
<dbReference type="Gene3D" id="1.10.510.10">
    <property type="entry name" value="Transferase(Phosphotransferase) domain 1"/>
    <property type="match status" value="1"/>
</dbReference>
<dbReference type="SMART" id="SM00220">
    <property type="entry name" value="S_TKc"/>
    <property type="match status" value="1"/>
</dbReference>
<dbReference type="PROSITE" id="PS00108">
    <property type="entry name" value="PROTEIN_KINASE_ST"/>
    <property type="match status" value="1"/>
</dbReference>
<dbReference type="EC" id="2.7.11.1" evidence="1"/>
<evidence type="ECO:0000256" key="7">
    <source>
        <dbReference type="PROSITE-ProRule" id="PRU10141"/>
    </source>
</evidence>
<dbReference type="PANTHER" id="PTHR43289:SF6">
    <property type="entry name" value="SERINE_THREONINE-PROTEIN KINASE NEKL-3"/>
    <property type="match status" value="1"/>
</dbReference>
<keyword evidence="11" id="KW-1185">Reference proteome</keyword>
<dbReference type="InterPro" id="IPR008271">
    <property type="entry name" value="Ser/Thr_kinase_AS"/>
</dbReference>
<feature type="compositionally biased region" description="Pro residues" evidence="8">
    <location>
        <begin position="284"/>
        <end position="296"/>
    </location>
</feature>
<dbReference type="PROSITE" id="PS50011">
    <property type="entry name" value="PROTEIN_KINASE_DOM"/>
    <property type="match status" value="1"/>
</dbReference>
<dbReference type="RefSeq" id="WP_204843531.1">
    <property type="nucleotide sequence ID" value="NZ_JAFBCL010000001.1"/>
</dbReference>